<dbReference type="EMBL" id="CP000617">
    <property type="protein sequence ID" value="ABO59865.1"/>
    <property type="molecule type" value="Genomic_DNA"/>
</dbReference>
<evidence type="ECO:0000313" key="2">
    <source>
        <dbReference type="Proteomes" id="UP000002287"/>
    </source>
</evidence>
<proteinExistence type="predicted"/>
<name>A4JUB2_BURVG</name>
<keyword evidence="1" id="KW-0614">Plasmid</keyword>
<gene>
    <name evidence="1" type="ordered locus">Bcep1808_6979</name>
</gene>
<dbReference type="AlphaFoldDB" id="A4JUB2"/>
<dbReference type="Proteomes" id="UP000002287">
    <property type="component" value="Plasmid pBVIE01"/>
</dbReference>
<organism evidence="1 2">
    <name type="scientific">Burkholderia vietnamiensis (strain G4 / LMG 22486)</name>
    <name type="common">Burkholderia cepacia (strain R1808)</name>
    <dbReference type="NCBI Taxonomy" id="269482"/>
    <lineage>
        <taxon>Bacteria</taxon>
        <taxon>Pseudomonadati</taxon>
        <taxon>Pseudomonadota</taxon>
        <taxon>Betaproteobacteria</taxon>
        <taxon>Burkholderiales</taxon>
        <taxon>Burkholderiaceae</taxon>
        <taxon>Burkholderia</taxon>
        <taxon>Burkholderia cepacia complex</taxon>
    </lineage>
</organism>
<protein>
    <submittedName>
        <fullName evidence="1">Uncharacterized protein</fullName>
    </submittedName>
</protein>
<accession>A4JUB2</accession>
<dbReference type="KEGG" id="bvi:Bcep1808_6979"/>
<dbReference type="HOGENOM" id="CLU_1782877_0_0_4"/>
<evidence type="ECO:0000313" key="1">
    <source>
        <dbReference type="EMBL" id="ABO59865.1"/>
    </source>
</evidence>
<sequence>MSATGKPVEHHVRNRRIRGVSERDIALALVLEYAELEIASFSLMGFYDNDFEFLEGLSTRLSVPNDAAFLNKLRKVVRRLVNYGVLCARMSATAKEYVDEPAKQTNYMMKPGKAALIRRGETAVTMAPQEEAAFLLRHAYPEPQASG</sequence>
<reference evidence="1 2" key="1">
    <citation type="submission" date="2007-03" db="EMBL/GenBank/DDBJ databases">
        <title>Complete sequence of plasmid pBVIE01 of Burkholderia vietnamiensis G4.</title>
        <authorList>
            <consortium name="US DOE Joint Genome Institute"/>
            <person name="Copeland A."/>
            <person name="Lucas S."/>
            <person name="Lapidus A."/>
            <person name="Barry K."/>
            <person name="Detter J.C."/>
            <person name="Glavina del Rio T."/>
            <person name="Hammon N."/>
            <person name="Israni S."/>
            <person name="Dalin E."/>
            <person name="Tice H."/>
            <person name="Pitluck S."/>
            <person name="Chain P."/>
            <person name="Malfatti S."/>
            <person name="Shin M."/>
            <person name="Vergez L."/>
            <person name="Schmutz J."/>
            <person name="Larimer F."/>
            <person name="Land M."/>
            <person name="Hauser L."/>
            <person name="Kyrpides N."/>
            <person name="Tiedje J."/>
            <person name="Richardson P."/>
        </authorList>
    </citation>
    <scope>NUCLEOTIDE SEQUENCE [LARGE SCALE GENOMIC DNA]</scope>
    <source>
        <strain evidence="2">G4 / LMG 22486</strain>
        <plasmid evidence="1 2">pBVIE01</plasmid>
    </source>
</reference>
<geneLocation type="plasmid" evidence="1 2">
    <name>pBVIE01</name>
</geneLocation>